<dbReference type="EMBL" id="DRZC01000009">
    <property type="protein sequence ID" value="HHQ79913.1"/>
    <property type="molecule type" value="Genomic_DNA"/>
</dbReference>
<comment type="caution">
    <text evidence="1">The sequence shown here is derived from an EMBL/GenBank/DDBJ whole genome shotgun (WGS) entry which is preliminary data.</text>
</comment>
<proteinExistence type="predicted"/>
<sequence length="98" mass="11019">MSDRVFEISEELVRELSWLAKVGLSESEVRRLVRELDVLLGYISEIVELSVGEEELLYPNPEGHLREDVASSEGRGRKHIAGAIEENGFVKAPRVISE</sequence>
<keyword evidence="1" id="KW-0808">Transferase</keyword>
<evidence type="ECO:0000313" key="1">
    <source>
        <dbReference type="EMBL" id="HHQ79913.1"/>
    </source>
</evidence>
<name>A0A7J3ZIN2_9CREN</name>
<dbReference type="Gene3D" id="1.10.20.60">
    <property type="entry name" value="Glu-tRNAGln amidotransferase C subunit, N-terminal domain"/>
    <property type="match status" value="1"/>
</dbReference>
<dbReference type="InterPro" id="IPR036113">
    <property type="entry name" value="Asp/Glu-ADT_sf_sub_c"/>
</dbReference>
<organism evidence="1">
    <name type="scientific">Fervidicoccus fontis</name>
    <dbReference type="NCBI Taxonomy" id="683846"/>
    <lineage>
        <taxon>Archaea</taxon>
        <taxon>Thermoproteota</taxon>
        <taxon>Thermoprotei</taxon>
        <taxon>Fervidicoccales</taxon>
        <taxon>Fervidicoccaceae</taxon>
        <taxon>Fervidicoccus</taxon>
    </lineage>
</organism>
<dbReference type="GO" id="GO:0006450">
    <property type="term" value="P:regulation of translational fidelity"/>
    <property type="evidence" value="ECO:0007669"/>
    <property type="project" value="InterPro"/>
</dbReference>
<reference evidence="1" key="1">
    <citation type="journal article" date="2020" name="mSystems">
        <title>Genome- and Community-Level Interaction Insights into Carbon Utilization and Element Cycling Functions of Hydrothermarchaeota in Hydrothermal Sediment.</title>
        <authorList>
            <person name="Zhou Z."/>
            <person name="Liu Y."/>
            <person name="Xu W."/>
            <person name="Pan J."/>
            <person name="Luo Z.H."/>
            <person name="Li M."/>
        </authorList>
    </citation>
    <scope>NUCLEOTIDE SEQUENCE [LARGE SCALE GENOMIC DNA]</scope>
    <source>
        <strain evidence="1">SpSt-1116</strain>
    </source>
</reference>
<accession>A0A7J3ZIN2</accession>
<dbReference type="SUPFAM" id="SSF141000">
    <property type="entry name" value="Glu-tRNAGln amidotransferase C subunit"/>
    <property type="match status" value="1"/>
</dbReference>
<dbReference type="GO" id="GO:0016740">
    <property type="term" value="F:transferase activity"/>
    <property type="evidence" value="ECO:0007669"/>
    <property type="project" value="UniProtKB-KW"/>
</dbReference>
<protein>
    <submittedName>
        <fullName evidence="1">Aspartyl/glutamyl-tRNA amidotransferase subunit C</fullName>
    </submittedName>
</protein>
<gene>
    <name evidence="1" type="ORF">ENM78_00390</name>
</gene>
<dbReference type="AlphaFoldDB" id="A0A7J3ZIN2"/>